<dbReference type="InterPro" id="IPR008479">
    <property type="entry name" value="DUF760"/>
</dbReference>
<dbReference type="OrthoDB" id="25131at2759"/>
<accession>A0A9Q0QWV3</accession>
<dbReference type="PANTHER" id="PTHR31808:SF4">
    <property type="entry name" value="LIGASE, PUTATIVE (DUF760)-RELATED"/>
    <property type="match status" value="1"/>
</dbReference>
<dbReference type="Pfam" id="PF05542">
    <property type="entry name" value="DUF760"/>
    <property type="match status" value="1"/>
</dbReference>
<evidence type="ECO:0008006" key="4">
    <source>
        <dbReference type="Google" id="ProtNLM"/>
    </source>
</evidence>
<gene>
    <name evidence="2" type="ORF">NE237_008157</name>
</gene>
<sequence>MDIIPHSNQQPRGRRPGSPQRFSNPNSPFLSLSLSLLGASFVSMEAAAVLQSSHGFCKSSSLVVGSSLVSASVPYLRSFNAKVPYCNRLTKNFPSIALSKQGHQKSIYLHRKSIVVRASSSSQESTEAATPIAPLELKSPVGQFLSQILKSHPHLVPAAVDQQLQQLQTDRESENQKEESSTSGTDLVLYRRIAEVKANERRKALEEILYALVVQKFMDANVSLISTISSPSSSDPSGRIYAWPSQQEKLEHLHSSEAYEMIQNHLALILGNRVADSKTVAQISKLRVGQVYAASVMYGYFLKRVDQRFQLEKTMKILTDGLSGEGSYNGQAVAEEMEPSGIEVSPDSPHAEQTHPDVSYGNFSPGGFGHGSKPSRDSRLRTYVMSFDHETLQRYATIRSKEAVSIIEKHTEALFGRPETVITPEGAVDSSKDVIRISFGGLKRLVLEALTFGSFLWDVESYVDSRS</sequence>
<dbReference type="Proteomes" id="UP001141806">
    <property type="component" value="Unassembled WGS sequence"/>
</dbReference>
<comment type="caution">
    <text evidence="2">The sequence shown here is derived from an EMBL/GenBank/DDBJ whole genome shotgun (WGS) entry which is preliminary data.</text>
</comment>
<proteinExistence type="predicted"/>
<protein>
    <recommendedName>
        <fullName evidence="4">UV-B-induced protein At3g17800, chloroplastic-like</fullName>
    </recommendedName>
</protein>
<feature type="region of interest" description="Disordered" evidence="1">
    <location>
        <begin position="1"/>
        <end position="22"/>
    </location>
</feature>
<keyword evidence="3" id="KW-1185">Reference proteome</keyword>
<evidence type="ECO:0000313" key="3">
    <source>
        <dbReference type="Proteomes" id="UP001141806"/>
    </source>
</evidence>
<dbReference type="InterPro" id="IPR038925">
    <property type="entry name" value="At3g17800-like"/>
</dbReference>
<dbReference type="AlphaFoldDB" id="A0A9Q0QWV3"/>
<evidence type="ECO:0000313" key="2">
    <source>
        <dbReference type="EMBL" id="KAJ4974983.1"/>
    </source>
</evidence>
<evidence type="ECO:0000256" key="1">
    <source>
        <dbReference type="SAM" id="MobiDB-lite"/>
    </source>
</evidence>
<dbReference type="PANTHER" id="PTHR31808">
    <property type="entry name" value="EXPRESSED PROTEIN"/>
    <property type="match status" value="1"/>
</dbReference>
<dbReference type="EMBL" id="JAMYWD010000004">
    <property type="protein sequence ID" value="KAJ4974983.1"/>
    <property type="molecule type" value="Genomic_DNA"/>
</dbReference>
<reference evidence="2" key="1">
    <citation type="journal article" date="2023" name="Plant J.">
        <title>The genome of the king protea, Protea cynaroides.</title>
        <authorList>
            <person name="Chang J."/>
            <person name="Duong T.A."/>
            <person name="Schoeman C."/>
            <person name="Ma X."/>
            <person name="Roodt D."/>
            <person name="Barker N."/>
            <person name="Li Z."/>
            <person name="Van de Peer Y."/>
            <person name="Mizrachi E."/>
        </authorList>
    </citation>
    <scope>NUCLEOTIDE SEQUENCE</scope>
    <source>
        <tissue evidence="2">Young leaves</tissue>
    </source>
</reference>
<feature type="region of interest" description="Disordered" evidence="1">
    <location>
        <begin position="341"/>
        <end position="376"/>
    </location>
</feature>
<name>A0A9Q0QWV3_9MAGN</name>
<organism evidence="2 3">
    <name type="scientific">Protea cynaroides</name>
    <dbReference type="NCBI Taxonomy" id="273540"/>
    <lineage>
        <taxon>Eukaryota</taxon>
        <taxon>Viridiplantae</taxon>
        <taxon>Streptophyta</taxon>
        <taxon>Embryophyta</taxon>
        <taxon>Tracheophyta</taxon>
        <taxon>Spermatophyta</taxon>
        <taxon>Magnoliopsida</taxon>
        <taxon>Proteales</taxon>
        <taxon>Proteaceae</taxon>
        <taxon>Protea</taxon>
    </lineage>
</organism>